<feature type="region of interest" description="Disordered" evidence="1">
    <location>
        <begin position="569"/>
        <end position="596"/>
    </location>
</feature>
<evidence type="ECO:0000313" key="2">
    <source>
        <dbReference type="EMBL" id="CAI2360941.1"/>
    </source>
</evidence>
<name>A0AAD1U6C3_EUPCR</name>
<comment type="caution">
    <text evidence="2">The sequence shown here is derived from an EMBL/GenBank/DDBJ whole genome shotgun (WGS) entry which is preliminary data.</text>
</comment>
<dbReference type="Pfam" id="PF07004">
    <property type="entry name" value="SHIPPO-rpt"/>
    <property type="match status" value="5"/>
</dbReference>
<dbReference type="EMBL" id="CAMPGE010002138">
    <property type="protein sequence ID" value="CAI2360941.1"/>
    <property type="molecule type" value="Genomic_DNA"/>
</dbReference>
<keyword evidence="3" id="KW-1185">Reference proteome</keyword>
<feature type="compositionally biased region" description="Polar residues" evidence="1">
    <location>
        <begin position="163"/>
        <end position="180"/>
    </location>
</feature>
<feature type="compositionally biased region" description="Polar residues" evidence="1">
    <location>
        <begin position="349"/>
        <end position="362"/>
    </location>
</feature>
<accession>A0AAD1U6C3</accession>
<reference evidence="2" key="1">
    <citation type="submission" date="2023-07" db="EMBL/GenBank/DDBJ databases">
        <authorList>
            <consortium name="AG Swart"/>
            <person name="Singh M."/>
            <person name="Singh A."/>
            <person name="Seah K."/>
            <person name="Emmerich C."/>
        </authorList>
    </citation>
    <scope>NUCLEOTIDE SEQUENCE</scope>
    <source>
        <strain evidence="2">DP1</strain>
    </source>
</reference>
<feature type="region of interest" description="Disordered" evidence="1">
    <location>
        <begin position="349"/>
        <end position="370"/>
    </location>
</feature>
<gene>
    <name evidence="2" type="ORF">ECRASSUSDP1_LOCUS2249</name>
</gene>
<feature type="region of interest" description="Disordered" evidence="1">
    <location>
        <begin position="46"/>
        <end position="71"/>
    </location>
</feature>
<feature type="region of interest" description="Disordered" evidence="1">
    <location>
        <begin position="163"/>
        <end position="188"/>
    </location>
</feature>
<organism evidence="2 3">
    <name type="scientific">Euplotes crassus</name>
    <dbReference type="NCBI Taxonomy" id="5936"/>
    <lineage>
        <taxon>Eukaryota</taxon>
        <taxon>Sar</taxon>
        <taxon>Alveolata</taxon>
        <taxon>Ciliophora</taxon>
        <taxon>Intramacronucleata</taxon>
        <taxon>Spirotrichea</taxon>
        <taxon>Hypotrichia</taxon>
        <taxon>Euplotida</taxon>
        <taxon>Euplotidae</taxon>
        <taxon>Moneuplotes</taxon>
    </lineage>
</organism>
<dbReference type="AlphaFoldDB" id="A0AAD1U6C3"/>
<dbReference type="Proteomes" id="UP001295684">
    <property type="component" value="Unassembled WGS sequence"/>
</dbReference>
<evidence type="ECO:0000256" key="1">
    <source>
        <dbReference type="SAM" id="MobiDB-lite"/>
    </source>
</evidence>
<dbReference type="InterPro" id="IPR051291">
    <property type="entry name" value="CIMAP"/>
</dbReference>
<protein>
    <submittedName>
        <fullName evidence="2">Uncharacterized protein</fullName>
    </submittedName>
</protein>
<dbReference type="InterPro" id="IPR010736">
    <property type="entry name" value="SHIPPO-rpt"/>
</dbReference>
<sequence length="608" mass="69629">MAMVGVTKRSIEEFIPNSKDLKDVTGVGPGTYSPKLYEKDMSYTHQKAPPFNTQDGKWSPEKESVKKNIPGPGAYNLSQDLNKGKVIALNMDKRTYYIQDPANAHKRMTSLDNSIKKDRLDIVSKDQNPGPGAYEADSLFDKMIEAERIRKKDQGYLKQNATSNTSLNMKELQTSDSNPSGYKFNHGPVWDTSTTTNSRMLKMNSSRSSFTSQKKDGYKFAIAERNLEFPVSQYPKVGPGSYFKEDHLNRMKFAKTSKNSSQFSTQRASVAKSLHSRHNTENIKKRQNTQYFHKFRGNKKKVNSICANFEDSDSDYESDKPGPGSYYNPEIETNFKTKQDSTPFQYFGTTSPRFQTSDNNKNPGPGTYKQKVEIPRKGEYTSSVFKKERRIDTIFEKFMSPGPGPGKYNNAGTDFHSKKHYKDKKGNSLHFISAERRFINEPEYVKNPGPGKYFDTKDPLAINGPLPKFDSNFGSKTKRKIEKFLVQNENSPMYNLQNHNSMSQRKPTAGAPNNFTIMYKKEAPFMTSSPRFTEDEIEPLTKSDKQRGKNSLLNKLISEAIKQRIPRMPFNQSDERFKSMPKRQPGPGEYDTDRNKWNKQTFNLRFIK</sequence>
<evidence type="ECO:0000313" key="3">
    <source>
        <dbReference type="Proteomes" id="UP001295684"/>
    </source>
</evidence>
<proteinExistence type="predicted"/>
<dbReference type="PANTHER" id="PTHR21580">
    <property type="entry name" value="SHIPPO-1-RELATED"/>
    <property type="match status" value="1"/>
</dbReference>